<comment type="subcellular location">
    <subcellularLocation>
        <location evidence="2">Secreted</location>
    </subcellularLocation>
    <subcellularLocation>
        <location evidence="1">Target cell membrane</location>
    </subcellularLocation>
</comment>
<dbReference type="GO" id="GO:0044218">
    <property type="term" value="C:other organism cell membrane"/>
    <property type="evidence" value="ECO:0007669"/>
    <property type="project" value="UniProtKB-KW"/>
</dbReference>
<feature type="transmembrane region" description="Helical" evidence="18">
    <location>
        <begin position="932"/>
        <end position="954"/>
    </location>
</feature>
<accession>A0AAV6UN66</accession>
<dbReference type="Gene3D" id="1.25.40.20">
    <property type="entry name" value="Ankyrin repeat-containing domain"/>
    <property type="match status" value="1"/>
</dbReference>
<feature type="region of interest" description="Disordered" evidence="17">
    <location>
        <begin position="1027"/>
        <end position="1064"/>
    </location>
</feature>
<keyword evidence="5" id="KW-1052">Target cell membrane</keyword>
<evidence type="ECO:0000256" key="10">
    <source>
        <dbReference type="ARBA" id="ARBA00023043"/>
    </source>
</evidence>
<gene>
    <name evidence="19" type="ORF">JTE90_023293</name>
</gene>
<dbReference type="GO" id="GO:0006887">
    <property type="term" value="P:exocytosis"/>
    <property type="evidence" value="ECO:0007669"/>
    <property type="project" value="UniProtKB-KW"/>
</dbReference>
<dbReference type="Proteomes" id="UP000827092">
    <property type="component" value="Unassembled WGS sequence"/>
</dbReference>
<feature type="compositionally biased region" description="Low complexity" evidence="17">
    <location>
        <begin position="1159"/>
        <end position="1251"/>
    </location>
</feature>
<dbReference type="InterPro" id="IPR002110">
    <property type="entry name" value="Ankyrin_rpt"/>
</dbReference>
<dbReference type="GO" id="GO:0090729">
    <property type="term" value="F:toxin activity"/>
    <property type="evidence" value="ECO:0007669"/>
    <property type="project" value="UniProtKB-KW"/>
</dbReference>
<keyword evidence="18" id="KW-0812">Transmembrane</keyword>
<feature type="compositionally biased region" description="Polar residues" evidence="17">
    <location>
        <begin position="1114"/>
        <end position="1158"/>
    </location>
</feature>
<feature type="region of interest" description="Disordered" evidence="17">
    <location>
        <begin position="424"/>
        <end position="513"/>
    </location>
</feature>
<keyword evidence="9" id="KW-0638">Presynaptic neurotoxin</keyword>
<comment type="caution">
    <text evidence="19">The sequence shown here is derived from an EMBL/GenBank/DDBJ whole genome shotgun (WGS) entry which is preliminary data.</text>
</comment>
<evidence type="ECO:0000256" key="9">
    <source>
        <dbReference type="ARBA" id="ARBA00023028"/>
    </source>
</evidence>
<keyword evidence="8" id="KW-0677">Repeat</keyword>
<evidence type="ECO:0000256" key="18">
    <source>
        <dbReference type="SAM" id="Phobius"/>
    </source>
</evidence>
<evidence type="ECO:0000256" key="13">
    <source>
        <dbReference type="ARBA" id="ARBA00049657"/>
    </source>
</evidence>
<organism evidence="19 20">
    <name type="scientific">Oedothorax gibbosus</name>
    <dbReference type="NCBI Taxonomy" id="931172"/>
    <lineage>
        <taxon>Eukaryota</taxon>
        <taxon>Metazoa</taxon>
        <taxon>Ecdysozoa</taxon>
        <taxon>Arthropoda</taxon>
        <taxon>Chelicerata</taxon>
        <taxon>Arachnida</taxon>
        <taxon>Araneae</taxon>
        <taxon>Araneomorphae</taxon>
        <taxon>Entelegynae</taxon>
        <taxon>Araneoidea</taxon>
        <taxon>Linyphiidae</taxon>
        <taxon>Erigoninae</taxon>
        <taxon>Oedothorax</taxon>
    </lineage>
</organism>
<keyword evidence="11 18" id="KW-0472">Membrane</keyword>
<evidence type="ECO:0000256" key="17">
    <source>
        <dbReference type="SAM" id="MobiDB-lite"/>
    </source>
</evidence>
<feature type="compositionally biased region" description="Polar residues" evidence="17">
    <location>
        <begin position="1030"/>
        <end position="1061"/>
    </location>
</feature>
<keyword evidence="10 16" id="KW-0040">ANK repeat</keyword>
<evidence type="ECO:0000256" key="1">
    <source>
        <dbReference type="ARBA" id="ARBA00004175"/>
    </source>
</evidence>
<dbReference type="EMBL" id="JAFNEN010000330">
    <property type="protein sequence ID" value="KAG8185594.1"/>
    <property type="molecule type" value="Genomic_DNA"/>
</dbReference>
<evidence type="ECO:0000256" key="16">
    <source>
        <dbReference type="PROSITE-ProRule" id="PRU00023"/>
    </source>
</evidence>
<feature type="compositionally biased region" description="Pro residues" evidence="17">
    <location>
        <begin position="1087"/>
        <end position="1097"/>
    </location>
</feature>
<feature type="compositionally biased region" description="Acidic residues" evidence="17">
    <location>
        <begin position="696"/>
        <end position="707"/>
    </location>
</feature>
<evidence type="ECO:0000256" key="3">
    <source>
        <dbReference type="ARBA" id="ARBA00022483"/>
    </source>
</evidence>
<comment type="subunit">
    <text evidence="14">Homotetramer in membranes.</text>
</comment>
<evidence type="ECO:0000256" key="14">
    <source>
        <dbReference type="ARBA" id="ARBA00049715"/>
    </source>
</evidence>
<feature type="compositionally biased region" description="Basic and acidic residues" evidence="17">
    <location>
        <begin position="669"/>
        <end position="683"/>
    </location>
</feature>
<sequence length="1348" mass="149883">MEKGGIRISKHIVRKVAEKLKCFIEEHEASFKFEHWQMTSTLGTLQKTFHRGLHERAVHYLWDTGTAREILNISKKNKGSVKVQEVAEYLYSFLGINLSQVNSNSKVQTPKQLKISNKNSTIWTTVPECNISSDLVNGRIFEIKKLVESVAQELIYLFTNNEEHSFSTHQSWKVSRYHMTSIKKQRLACCSQPSCLFNIRKQKWYQERKNSQKKMSKLIKVKKVAREIQRPRQSAPVSRKFAQKRTSNRTRNSTNENKLQENRYHVRGPTAEIATQTTSWKQVSQSYSSSYQDTLRRVCEQEESSEIEEEEEDDYYCKSDTLNDASMITEEIASEFDVDLRRRQSKYETESKIMNIPNQNIKQRRKSSVGNGVKSQAKVKIDKCYESRSNGNSEVRMKCASIKRKSFCNSREVAMNQFVMEPLTSKSSSMGSRSRTEKSELEKGSMTKAKQSTSSERLISKDSSLSREKHKLYSNGGQIKSSTISKVKSKRDLKKDHQPKQEIRPLDEAQKGEVNILLKAPDSEQEIDIEQLDHISKIFGKFEDPRTNDEPTNITNTFNEPEIKSLTTNPSNKFKDPETRESIKYPSNKLKDPDTNKSKMNPSNKSENPEKQESNTKISSNKLEDSKRKESVVIPPNLPVVTTSSDNETSYLPVASSSSENGSSSSKRHREDSHSCSSIKEDDNTSPDYSSHWTEEESSSTEESETEVDESFRRKFICYKRTLLEASDGVAASSEDEDLTSKENTEIQANDCMVNGKTQVIPEPIMDSIFSENIDKLRQHYKREANLIQYVNEKGMNLLHLAASQGFDDFIQELLSYGIPIESTTTSGHTPLNLAIIHNNVNSCKVLLHNGASLIKDDGTFNQSVLELANTSQMKKMLNKYEDNLGKLKMISDILNQFGSLRYNCTAVITAPECVFYPRGRCAQVTSTDMSFSLGFIFTCICIGIITSADAVLFGRNSNRNYKYSVGNEPSLRYGDLDVINGNRFMNSRALREYQKYLNSKNNGFSQGPEIILNGSIVTNKDNEKYPIEASNSEGKTPETSINATVSQEQTVSETGQSDAPTTITTISQSVSITLKTDAASEASTPDPTPENPPSTPEVPQTKTDSTKEPLSTADITSQTGSTEDSTSEANTPKPSSESPPNTSEVPQTEIGSTKESVSTADITAQTASATQSSTVDSTSVSSTNEPPENPSSENPSSESGSTANPSSENPSSENPSSESGSTENPSSENPSSKTPSSENPSSENPSSTSEVPQTVSTEEPVSTPSASTEGVTSSTVTQTDITSPTAVVSDPTPSEPPDPKPSKSDKIKIALSVLFVIIAVMGLGVLGTYIIRAKRETVQYDELRLLP</sequence>
<dbReference type="PROSITE" id="PS50297">
    <property type="entry name" value="ANK_REP_REGION"/>
    <property type="match status" value="1"/>
</dbReference>
<protein>
    <recommendedName>
        <fullName evidence="15">Alpha-latrotoxin</fullName>
    </recommendedName>
</protein>
<feature type="repeat" description="ANK" evidence="16">
    <location>
        <begin position="794"/>
        <end position="826"/>
    </location>
</feature>
<evidence type="ECO:0000256" key="8">
    <source>
        <dbReference type="ARBA" id="ARBA00022737"/>
    </source>
</evidence>
<dbReference type="InterPro" id="IPR036770">
    <property type="entry name" value="Ankyrin_rpt-contain_sf"/>
</dbReference>
<dbReference type="SUPFAM" id="SSF48403">
    <property type="entry name" value="Ankyrin repeat"/>
    <property type="match status" value="1"/>
</dbReference>
<keyword evidence="3" id="KW-0268">Exocytosis</keyword>
<dbReference type="Pfam" id="PF12796">
    <property type="entry name" value="Ank_2"/>
    <property type="match status" value="1"/>
</dbReference>
<feature type="region of interest" description="Disordered" evidence="17">
    <location>
        <begin position="1077"/>
        <end position="1306"/>
    </location>
</feature>
<dbReference type="PANTHER" id="PTHR24198:SF165">
    <property type="entry name" value="ANKYRIN REPEAT-CONTAINING PROTEIN-RELATED"/>
    <property type="match status" value="1"/>
</dbReference>
<evidence type="ECO:0000256" key="7">
    <source>
        <dbReference type="ARBA" id="ARBA00022699"/>
    </source>
</evidence>
<proteinExistence type="inferred from homology"/>
<dbReference type="PANTHER" id="PTHR24198">
    <property type="entry name" value="ANKYRIN REPEAT AND PROTEIN KINASE DOMAIN-CONTAINING PROTEIN"/>
    <property type="match status" value="1"/>
</dbReference>
<keyword evidence="7" id="KW-0528">Neurotoxin</keyword>
<dbReference type="PROSITE" id="PS50088">
    <property type="entry name" value="ANK_REPEAT"/>
    <property type="match status" value="2"/>
</dbReference>
<keyword evidence="6" id="KW-0800">Toxin</keyword>
<feature type="region of interest" description="Disordered" evidence="17">
    <location>
        <begin position="229"/>
        <end position="261"/>
    </location>
</feature>
<evidence type="ECO:0000256" key="2">
    <source>
        <dbReference type="ARBA" id="ARBA00004613"/>
    </source>
</evidence>
<comment type="similarity">
    <text evidence="13">Belongs to the cationic peptide 01 (latrotoxin) family. 03 (alpha-latrotoxin) subfamily.</text>
</comment>
<feature type="compositionally biased region" description="Basic and acidic residues" evidence="17">
    <location>
        <begin position="573"/>
        <end position="597"/>
    </location>
</feature>
<feature type="compositionally biased region" description="Low complexity" evidence="17">
    <location>
        <begin position="424"/>
        <end position="433"/>
    </location>
</feature>
<reference evidence="19 20" key="1">
    <citation type="journal article" date="2022" name="Nat. Ecol. Evol.">
        <title>A masculinizing supergene underlies an exaggerated male reproductive morph in a spider.</title>
        <authorList>
            <person name="Hendrickx F."/>
            <person name="De Corte Z."/>
            <person name="Sonet G."/>
            <person name="Van Belleghem S.M."/>
            <person name="Kostlbacher S."/>
            <person name="Vangestel C."/>
        </authorList>
    </citation>
    <scope>NUCLEOTIDE SEQUENCE [LARGE SCALE GENOMIC DNA]</scope>
    <source>
        <strain evidence="19">W744_W776</strain>
    </source>
</reference>
<feature type="compositionally biased region" description="Low complexity" evidence="17">
    <location>
        <begin position="656"/>
        <end position="665"/>
    </location>
</feature>
<feature type="compositionally biased region" description="Basic and acidic residues" evidence="17">
    <location>
        <begin position="622"/>
        <end position="631"/>
    </location>
</feature>
<feature type="compositionally biased region" description="Polar residues" evidence="17">
    <location>
        <begin position="640"/>
        <end position="650"/>
    </location>
</feature>
<name>A0AAV6UN66_9ARAC</name>
<evidence type="ECO:0000256" key="6">
    <source>
        <dbReference type="ARBA" id="ARBA00022656"/>
    </source>
</evidence>
<evidence type="ECO:0000256" key="5">
    <source>
        <dbReference type="ARBA" id="ARBA00022537"/>
    </source>
</evidence>
<feature type="compositionally biased region" description="Basic and acidic residues" evidence="17">
    <location>
        <begin position="493"/>
        <end position="511"/>
    </location>
</feature>
<feature type="compositionally biased region" description="Polar residues" evidence="17">
    <location>
        <begin position="448"/>
        <end position="457"/>
    </location>
</feature>
<feature type="repeat" description="ANK" evidence="16">
    <location>
        <begin position="827"/>
        <end position="859"/>
    </location>
</feature>
<keyword evidence="12" id="KW-1053">Target membrane</keyword>
<feature type="region of interest" description="Disordered" evidence="17">
    <location>
        <begin position="541"/>
        <end position="707"/>
    </location>
</feature>
<feature type="compositionally biased region" description="Basic and acidic residues" evidence="17">
    <location>
        <begin position="458"/>
        <end position="467"/>
    </location>
</feature>
<evidence type="ECO:0000256" key="12">
    <source>
        <dbReference type="ARBA" id="ARBA00023298"/>
    </source>
</evidence>
<keyword evidence="20" id="KW-1185">Reference proteome</keyword>
<dbReference type="SMART" id="SM00248">
    <property type="entry name" value="ANK"/>
    <property type="match status" value="2"/>
</dbReference>
<evidence type="ECO:0000313" key="19">
    <source>
        <dbReference type="EMBL" id="KAG8185594.1"/>
    </source>
</evidence>
<evidence type="ECO:0000256" key="15">
    <source>
        <dbReference type="ARBA" id="ARBA00049811"/>
    </source>
</evidence>
<dbReference type="GO" id="GO:0005576">
    <property type="term" value="C:extracellular region"/>
    <property type="evidence" value="ECO:0007669"/>
    <property type="project" value="UniProtKB-SubCell"/>
</dbReference>
<feature type="compositionally biased region" description="Polar residues" evidence="17">
    <location>
        <begin position="1252"/>
        <end position="1287"/>
    </location>
</feature>
<feature type="transmembrane region" description="Helical" evidence="18">
    <location>
        <begin position="1310"/>
        <end position="1332"/>
    </location>
</feature>
<evidence type="ECO:0000313" key="20">
    <source>
        <dbReference type="Proteomes" id="UP000827092"/>
    </source>
</evidence>
<dbReference type="GO" id="GO:0044231">
    <property type="term" value="C:host cell presynaptic membrane"/>
    <property type="evidence" value="ECO:0007669"/>
    <property type="project" value="UniProtKB-KW"/>
</dbReference>
<keyword evidence="4" id="KW-0964">Secreted</keyword>
<evidence type="ECO:0000256" key="4">
    <source>
        <dbReference type="ARBA" id="ARBA00022525"/>
    </source>
</evidence>
<feature type="compositionally biased region" description="Basic and acidic residues" evidence="17">
    <location>
        <begin position="434"/>
        <end position="445"/>
    </location>
</feature>
<feature type="compositionally biased region" description="Polar residues" evidence="17">
    <location>
        <begin position="550"/>
        <end position="572"/>
    </location>
</feature>
<keyword evidence="18" id="KW-1133">Transmembrane helix</keyword>
<evidence type="ECO:0000256" key="11">
    <source>
        <dbReference type="ARBA" id="ARBA00023136"/>
    </source>
</evidence>